<keyword evidence="1" id="KW-1133">Transmembrane helix</keyword>
<keyword evidence="3" id="KW-1185">Reference proteome</keyword>
<accession>A0AA40DXZ9</accession>
<dbReference type="AlphaFoldDB" id="A0AA40DXZ9"/>
<comment type="caution">
    <text evidence="2">The sequence shown here is derived from an EMBL/GenBank/DDBJ whole genome shotgun (WGS) entry which is preliminary data.</text>
</comment>
<gene>
    <name evidence="2" type="ORF">B0T26DRAFT_285770</name>
</gene>
<protein>
    <submittedName>
        <fullName evidence="2">Uncharacterized protein</fullName>
    </submittedName>
</protein>
<reference evidence="2" key="1">
    <citation type="submission" date="2023-06" db="EMBL/GenBank/DDBJ databases">
        <title>Genome-scale phylogeny and comparative genomics of the fungal order Sordariales.</title>
        <authorList>
            <consortium name="Lawrence Berkeley National Laboratory"/>
            <person name="Hensen N."/>
            <person name="Bonometti L."/>
            <person name="Westerberg I."/>
            <person name="Brannstrom I.O."/>
            <person name="Guillou S."/>
            <person name="Cros-Aarteil S."/>
            <person name="Calhoun S."/>
            <person name="Haridas S."/>
            <person name="Kuo A."/>
            <person name="Mondo S."/>
            <person name="Pangilinan J."/>
            <person name="Riley R."/>
            <person name="LaButti K."/>
            <person name="Andreopoulos B."/>
            <person name="Lipzen A."/>
            <person name="Chen C."/>
            <person name="Yanf M."/>
            <person name="Daum C."/>
            <person name="Ng V."/>
            <person name="Clum A."/>
            <person name="Steindorff A."/>
            <person name="Ohm R."/>
            <person name="Martin F."/>
            <person name="Silar P."/>
            <person name="Natvig D."/>
            <person name="Lalanne C."/>
            <person name="Gautier V."/>
            <person name="Ament-velasquez S.L."/>
            <person name="Kruys A."/>
            <person name="Hutchinson M.I."/>
            <person name="Powell A.J."/>
            <person name="Barry K."/>
            <person name="Miller A.N."/>
            <person name="Grigoriev I.V."/>
            <person name="Debuchy R."/>
            <person name="Gladieux P."/>
            <person name="Thoren M.H."/>
            <person name="Johannesson H."/>
        </authorList>
    </citation>
    <scope>NUCLEOTIDE SEQUENCE</scope>
    <source>
        <strain evidence="2">SMH2392-1A</strain>
    </source>
</reference>
<dbReference type="Proteomes" id="UP001172101">
    <property type="component" value="Unassembled WGS sequence"/>
</dbReference>
<evidence type="ECO:0000313" key="3">
    <source>
        <dbReference type="Proteomes" id="UP001172101"/>
    </source>
</evidence>
<evidence type="ECO:0000256" key="1">
    <source>
        <dbReference type="SAM" id="Phobius"/>
    </source>
</evidence>
<keyword evidence="1" id="KW-0812">Transmembrane</keyword>
<dbReference type="EMBL" id="JAUIRO010000004">
    <property type="protein sequence ID" value="KAK0717171.1"/>
    <property type="molecule type" value="Genomic_DNA"/>
</dbReference>
<sequence>MAFTCGAATRRRSAVEIMTLNSYFLLIFFSFICSTRSRVPTARPSSLACKIEEGFCKFTAAKVVLAELLASELWGKDSSQDEGARISPFVRARVSVLARPYPCQLCVFSPLRRYKERGPRQMCTASTAVSTAGRPVVCTKYVLTKYLQSHTLLSVSPPTYLSCACRMRCGGARNKSG</sequence>
<dbReference type="GeneID" id="85317435"/>
<evidence type="ECO:0000313" key="2">
    <source>
        <dbReference type="EMBL" id="KAK0717171.1"/>
    </source>
</evidence>
<feature type="transmembrane region" description="Helical" evidence="1">
    <location>
        <begin position="20"/>
        <end position="39"/>
    </location>
</feature>
<proteinExistence type="predicted"/>
<organism evidence="2 3">
    <name type="scientific">Lasiosphaeria miniovina</name>
    <dbReference type="NCBI Taxonomy" id="1954250"/>
    <lineage>
        <taxon>Eukaryota</taxon>
        <taxon>Fungi</taxon>
        <taxon>Dikarya</taxon>
        <taxon>Ascomycota</taxon>
        <taxon>Pezizomycotina</taxon>
        <taxon>Sordariomycetes</taxon>
        <taxon>Sordariomycetidae</taxon>
        <taxon>Sordariales</taxon>
        <taxon>Lasiosphaeriaceae</taxon>
        <taxon>Lasiosphaeria</taxon>
    </lineage>
</organism>
<dbReference type="RefSeq" id="XP_060295964.1">
    <property type="nucleotide sequence ID" value="XM_060434165.1"/>
</dbReference>
<name>A0AA40DXZ9_9PEZI</name>
<keyword evidence="1" id="KW-0472">Membrane</keyword>